<evidence type="ECO:0000256" key="1">
    <source>
        <dbReference type="ARBA" id="ARBA00004141"/>
    </source>
</evidence>
<feature type="transmembrane region" description="Helical" evidence="5">
    <location>
        <begin position="110"/>
        <end position="131"/>
    </location>
</feature>
<feature type="transmembrane region" description="Helical" evidence="5">
    <location>
        <begin position="137"/>
        <end position="159"/>
    </location>
</feature>
<dbReference type="InterPro" id="IPR020846">
    <property type="entry name" value="MFS_dom"/>
</dbReference>
<evidence type="ECO:0000256" key="4">
    <source>
        <dbReference type="ARBA" id="ARBA00023136"/>
    </source>
</evidence>
<name>A0A371DEV1_9APHY</name>
<dbReference type="GO" id="GO:0016020">
    <property type="term" value="C:membrane"/>
    <property type="evidence" value="ECO:0007669"/>
    <property type="project" value="UniProtKB-SubCell"/>
</dbReference>
<feature type="transmembrane region" description="Helical" evidence="5">
    <location>
        <begin position="19"/>
        <end position="39"/>
    </location>
</feature>
<dbReference type="InterPro" id="IPR011701">
    <property type="entry name" value="MFS"/>
</dbReference>
<accession>A0A371DEV1</accession>
<feature type="transmembrane region" description="Helical" evidence="5">
    <location>
        <begin position="329"/>
        <end position="347"/>
    </location>
</feature>
<evidence type="ECO:0000256" key="5">
    <source>
        <dbReference type="SAM" id="Phobius"/>
    </source>
</evidence>
<dbReference type="Gene3D" id="1.20.1250.20">
    <property type="entry name" value="MFS general substrate transporter like domains"/>
    <property type="match status" value="1"/>
</dbReference>
<dbReference type="InterPro" id="IPR036259">
    <property type="entry name" value="MFS_trans_sf"/>
</dbReference>
<proteinExistence type="predicted"/>
<feature type="transmembrane region" description="Helical" evidence="5">
    <location>
        <begin position="359"/>
        <end position="383"/>
    </location>
</feature>
<dbReference type="Pfam" id="PF07690">
    <property type="entry name" value="MFS_1"/>
    <property type="match status" value="1"/>
</dbReference>
<evidence type="ECO:0000313" key="7">
    <source>
        <dbReference type="EMBL" id="RDX51047.1"/>
    </source>
</evidence>
<keyword evidence="2 5" id="KW-0812">Transmembrane</keyword>
<evidence type="ECO:0000256" key="3">
    <source>
        <dbReference type="ARBA" id="ARBA00022989"/>
    </source>
</evidence>
<dbReference type="GO" id="GO:0022857">
    <property type="term" value="F:transmembrane transporter activity"/>
    <property type="evidence" value="ECO:0007669"/>
    <property type="project" value="InterPro"/>
</dbReference>
<dbReference type="PANTHER" id="PTHR23502:SF60">
    <property type="entry name" value="MAJOR FACILITATOR SUPERFAMILY (MFS) PROFILE DOMAIN-CONTAINING PROTEIN-RELATED"/>
    <property type="match status" value="1"/>
</dbReference>
<dbReference type="OrthoDB" id="6770063at2759"/>
<dbReference type="CDD" id="cd17323">
    <property type="entry name" value="MFS_Tpo1_MDR_like"/>
    <property type="match status" value="1"/>
</dbReference>
<organism evidence="7 8">
    <name type="scientific">Lentinus brumalis</name>
    <dbReference type="NCBI Taxonomy" id="2498619"/>
    <lineage>
        <taxon>Eukaryota</taxon>
        <taxon>Fungi</taxon>
        <taxon>Dikarya</taxon>
        <taxon>Basidiomycota</taxon>
        <taxon>Agaricomycotina</taxon>
        <taxon>Agaricomycetes</taxon>
        <taxon>Polyporales</taxon>
        <taxon>Polyporaceae</taxon>
        <taxon>Lentinus</taxon>
    </lineage>
</organism>
<feature type="transmembrane region" description="Helical" evidence="5">
    <location>
        <begin position="302"/>
        <end position="323"/>
    </location>
</feature>
<dbReference type="SUPFAM" id="SSF103473">
    <property type="entry name" value="MFS general substrate transporter"/>
    <property type="match status" value="1"/>
</dbReference>
<reference evidence="7 8" key="1">
    <citation type="journal article" date="2018" name="Biotechnol. Biofuels">
        <title>Integrative visual omics of the white-rot fungus Polyporus brumalis exposes the biotechnological potential of its oxidative enzymes for delignifying raw plant biomass.</title>
        <authorList>
            <person name="Miyauchi S."/>
            <person name="Rancon A."/>
            <person name="Drula E."/>
            <person name="Hage H."/>
            <person name="Chaduli D."/>
            <person name="Favel A."/>
            <person name="Grisel S."/>
            <person name="Henrissat B."/>
            <person name="Herpoel-Gimbert I."/>
            <person name="Ruiz-Duenas F.J."/>
            <person name="Chevret D."/>
            <person name="Hainaut M."/>
            <person name="Lin J."/>
            <person name="Wang M."/>
            <person name="Pangilinan J."/>
            <person name="Lipzen A."/>
            <person name="Lesage-Meessen L."/>
            <person name="Navarro D."/>
            <person name="Riley R."/>
            <person name="Grigoriev I.V."/>
            <person name="Zhou S."/>
            <person name="Raouche S."/>
            <person name="Rosso M.N."/>
        </authorList>
    </citation>
    <scope>NUCLEOTIDE SEQUENCE [LARGE SCALE GENOMIC DNA]</scope>
    <source>
        <strain evidence="7 8">BRFM 1820</strain>
    </source>
</reference>
<keyword evidence="4 5" id="KW-0472">Membrane</keyword>
<feature type="transmembrane region" description="Helical" evidence="5">
    <location>
        <begin position="260"/>
        <end position="281"/>
    </location>
</feature>
<dbReference type="FunFam" id="1.20.1250.20:FF:000011">
    <property type="entry name" value="MFS multidrug transporter, putative"/>
    <property type="match status" value="1"/>
</dbReference>
<dbReference type="EMBL" id="KZ857396">
    <property type="protein sequence ID" value="RDX51047.1"/>
    <property type="molecule type" value="Genomic_DNA"/>
</dbReference>
<protein>
    <submittedName>
        <fullName evidence="7">MFS polyamine transporter</fullName>
    </submittedName>
</protein>
<sequence length="432" mass="46830">MVAPAAGQIASGFNITDQFQVNLTISVFVLAYAFGPLILGPLCEVFGRVPILRGCNLFFTAWNLGCGFAQNESQLIAFRFLAGLGGSAPLAAGGAVLGDMFAPEDRGKSLAIYSLAPLLGPAVGPIAGGWIAERSTWRWVFWSTSVVAGMVQIMGFFTLRESYAPVLLDRKAKKIRAKLDAESSGPVQEVRTICQKSAKRDYRHFFFVAICRPFVLAAQEPIIQALGLYMAFIYGIIYLVLATIPQIFTNVYHETPGFVGLHYISLGLGLWVCSQINSRLLDIVYKKLKERNGGVGEPEFRLPTTFPGTIMIPIGLLIAGWGAQEHTHWIVPDIGFALIGGGMVLTFQAMMMYVVDTFTIYAASALAAVSFLRSIAGFGFPLFAPAMYKTLGYGVGNTVLAAIAFVIGVPAILGLYKYGKRIRGLSRHAKNK</sequence>
<feature type="transmembrane region" description="Helical" evidence="5">
    <location>
        <begin position="226"/>
        <end position="248"/>
    </location>
</feature>
<dbReference type="AlphaFoldDB" id="A0A371DEV1"/>
<keyword evidence="3 5" id="KW-1133">Transmembrane helix</keyword>
<keyword evidence="8" id="KW-1185">Reference proteome</keyword>
<gene>
    <name evidence="7" type="ORF">OH76DRAFT_1347862</name>
</gene>
<evidence type="ECO:0000313" key="8">
    <source>
        <dbReference type="Proteomes" id="UP000256964"/>
    </source>
</evidence>
<dbReference type="Proteomes" id="UP000256964">
    <property type="component" value="Unassembled WGS sequence"/>
</dbReference>
<dbReference type="STRING" id="139420.A0A371DEV1"/>
<comment type="subcellular location">
    <subcellularLocation>
        <location evidence="1">Membrane</location>
        <topology evidence="1">Multi-pass membrane protein</topology>
    </subcellularLocation>
</comment>
<feature type="transmembrane region" description="Helical" evidence="5">
    <location>
        <begin position="395"/>
        <end position="416"/>
    </location>
</feature>
<evidence type="ECO:0000256" key="2">
    <source>
        <dbReference type="ARBA" id="ARBA00022692"/>
    </source>
</evidence>
<dbReference type="PROSITE" id="PS50850">
    <property type="entry name" value="MFS"/>
    <property type="match status" value="1"/>
</dbReference>
<feature type="domain" description="Major facilitator superfamily (MFS) profile" evidence="6">
    <location>
        <begin position="1"/>
        <end position="420"/>
    </location>
</feature>
<evidence type="ECO:0000259" key="6">
    <source>
        <dbReference type="PROSITE" id="PS50850"/>
    </source>
</evidence>
<feature type="transmembrane region" description="Helical" evidence="5">
    <location>
        <begin position="76"/>
        <end position="98"/>
    </location>
</feature>
<dbReference type="PANTHER" id="PTHR23502">
    <property type="entry name" value="MAJOR FACILITATOR SUPERFAMILY"/>
    <property type="match status" value="1"/>
</dbReference>